<evidence type="ECO:0000313" key="3">
    <source>
        <dbReference type="EMBL" id="GMF31976.1"/>
    </source>
</evidence>
<dbReference type="AlphaFoldDB" id="A0A9W7CFF7"/>
<keyword evidence="4" id="KW-1185">Reference proteome</keyword>
<dbReference type="EMBL" id="BSXW01000945">
    <property type="protein sequence ID" value="GMF31976.1"/>
    <property type="molecule type" value="Genomic_DNA"/>
</dbReference>
<proteinExistence type="predicted"/>
<evidence type="ECO:0000313" key="4">
    <source>
        <dbReference type="Proteomes" id="UP001165083"/>
    </source>
</evidence>
<dbReference type="Proteomes" id="UP001165083">
    <property type="component" value="Unassembled WGS sequence"/>
</dbReference>
<feature type="coiled-coil region" evidence="1">
    <location>
        <begin position="285"/>
        <end position="312"/>
    </location>
</feature>
<feature type="domain" description="Peptidase S74" evidence="2">
    <location>
        <begin position="208"/>
        <end position="306"/>
    </location>
</feature>
<keyword evidence="1" id="KW-0175">Coiled coil</keyword>
<evidence type="ECO:0000259" key="2">
    <source>
        <dbReference type="PROSITE" id="PS51688"/>
    </source>
</evidence>
<evidence type="ECO:0000256" key="1">
    <source>
        <dbReference type="SAM" id="Coils"/>
    </source>
</evidence>
<name>A0A9W7CFF7_9STRA</name>
<dbReference type="OrthoDB" id="125614at2759"/>
<reference evidence="3" key="1">
    <citation type="submission" date="2023-04" db="EMBL/GenBank/DDBJ databases">
        <title>Phytophthora lilii NBRC 32176.</title>
        <authorList>
            <person name="Ichikawa N."/>
            <person name="Sato H."/>
            <person name="Tonouchi N."/>
        </authorList>
    </citation>
    <scope>NUCLEOTIDE SEQUENCE</scope>
    <source>
        <strain evidence="3">NBRC 32176</strain>
    </source>
</reference>
<gene>
    <name evidence="3" type="ORF">Plil01_001368000</name>
</gene>
<dbReference type="PROSITE" id="PS51688">
    <property type="entry name" value="ICA"/>
    <property type="match status" value="1"/>
</dbReference>
<dbReference type="InterPro" id="IPR030392">
    <property type="entry name" value="S74_ICA"/>
</dbReference>
<protein>
    <submittedName>
        <fullName evidence="3">Unnamed protein product</fullName>
    </submittedName>
</protein>
<accession>A0A9W7CFF7</accession>
<comment type="caution">
    <text evidence="3">The sequence shown here is derived from an EMBL/GenBank/DDBJ whole genome shotgun (WGS) entry which is preliminary data.</text>
</comment>
<dbReference type="Pfam" id="PF13884">
    <property type="entry name" value="Peptidase_S74"/>
    <property type="match status" value="1"/>
</dbReference>
<sequence>MLFSVKSGSSTVSPCAEALRIRYDLRLISEGGIQIDPPPSQTLGTGVSATNPLFWSGGSSRNFGWRLINNDSISTLSYSYGGTYNDQITWNHNAGQPIYTIQGFDSMRAINDNGNSMLYINNSNRCGINNTSPEATLHVGGTLVANSEIYTKGNSSANASYRGNWSSSNYWGSGSDATTGSIRFGICDATGSWLSYVPIRAGSYTNASDQRLKEDIIDIPYGLPEVMRMRPRKYTMAQEQTTNIGYIAQELHDIIPEVVSVGANDELNVNGYPINPWGIDLSSLTAVLCKAIQQQQEQIDDLKRQIDELRTIISE</sequence>
<organism evidence="3 4">
    <name type="scientific">Phytophthora lilii</name>
    <dbReference type="NCBI Taxonomy" id="2077276"/>
    <lineage>
        <taxon>Eukaryota</taxon>
        <taxon>Sar</taxon>
        <taxon>Stramenopiles</taxon>
        <taxon>Oomycota</taxon>
        <taxon>Peronosporomycetes</taxon>
        <taxon>Peronosporales</taxon>
        <taxon>Peronosporaceae</taxon>
        <taxon>Phytophthora</taxon>
    </lineage>
</organism>